<dbReference type="AlphaFoldDB" id="A0AAJ8LE28"/>
<evidence type="ECO:0000313" key="2">
    <source>
        <dbReference type="Proteomes" id="UP000322225"/>
    </source>
</evidence>
<dbReference type="KEGG" id="ksn:43590590"/>
<reference evidence="1" key="1">
    <citation type="submission" date="2017-08" db="EMBL/GenBank/DDBJ databases">
        <authorList>
            <person name="Cuomo C."/>
            <person name="Billmyre B."/>
            <person name="Heitman J."/>
        </authorList>
    </citation>
    <scope>NUCLEOTIDE SEQUENCE</scope>
    <source>
        <strain evidence="1">CBS 12478</strain>
    </source>
</reference>
<dbReference type="Proteomes" id="UP000322225">
    <property type="component" value="Chromosome 2"/>
</dbReference>
<organism evidence="1 2">
    <name type="scientific">Kwoniella shandongensis</name>
    <dbReference type="NCBI Taxonomy" id="1734106"/>
    <lineage>
        <taxon>Eukaryota</taxon>
        <taxon>Fungi</taxon>
        <taxon>Dikarya</taxon>
        <taxon>Basidiomycota</taxon>
        <taxon>Agaricomycotina</taxon>
        <taxon>Tremellomycetes</taxon>
        <taxon>Tremellales</taxon>
        <taxon>Cryptococcaceae</taxon>
        <taxon>Kwoniella</taxon>
    </lineage>
</organism>
<keyword evidence="2" id="KW-1185">Reference proteome</keyword>
<evidence type="ECO:0000313" key="1">
    <source>
        <dbReference type="EMBL" id="WWD16893.1"/>
    </source>
</evidence>
<proteinExistence type="predicted"/>
<dbReference type="EMBL" id="CP144052">
    <property type="protein sequence ID" value="WWD16893.1"/>
    <property type="molecule type" value="Genomic_DNA"/>
</dbReference>
<sequence>MSTSYTDEDGKEYKFHDRFKDPYGDLVIISADEIAFLVNGDSVRAASPIFRSMFAACGTREEQKVELNHPSGALYLFLSALIDQPVKLRTTNWEDFKVAIELCKVFETRRVGLRLFENVRPINCLGQEHSYDLFCLAADIDDVASGALIIRNAGPTRTTNGTAWAFWDPSASPSKRDLMKRLPGHWAWAFSNAVRDLYIHSTEQNWKNASYICAESFEVVSIFFSQ</sequence>
<gene>
    <name evidence="1" type="ORF">CI109_101325</name>
</gene>
<dbReference type="GeneID" id="43590590"/>
<accession>A0AAJ8LE28</accession>
<name>A0AAJ8LE28_9TREE</name>
<reference evidence="1" key="2">
    <citation type="submission" date="2024-01" db="EMBL/GenBank/DDBJ databases">
        <title>Comparative genomics of Cryptococcus and Kwoniella reveals pathogenesis evolution and contrasting modes of karyotype evolution via chromosome fusion or intercentromeric recombination.</title>
        <authorList>
            <person name="Coelho M.A."/>
            <person name="David-Palma M."/>
            <person name="Shea T."/>
            <person name="Bowers K."/>
            <person name="McGinley-Smith S."/>
            <person name="Mohammad A.W."/>
            <person name="Gnirke A."/>
            <person name="Yurkov A.M."/>
            <person name="Nowrousian M."/>
            <person name="Sun S."/>
            <person name="Cuomo C.A."/>
            <person name="Heitman J."/>
        </authorList>
    </citation>
    <scope>NUCLEOTIDE SEQUENCE</scope>
    <source>
        <strain evidence="1">CBS 12478</strain>
    </source>
</reference>
<protein>
    <recommendedName>
        <fullName evidence="3">BTB domain-containing protein</fullName>
    </recommendedName>
</protein>
<evidence type="ECO:0008006" key="3">
    <source>
        <dbReference type="Google" id="ProtNLM"/>
    </source>
</evidence>
<dbReference type="RefSeq" id="XP_031859267.2">
    <property type="nucleotide sequence ID" value="XM_032006432.2"/>
</dbReference>